<keyword evidence="3" id="KW-1185">Reference proteome</keyword>
<dbReference type="Gene3D" id="1.20.1660.10">
    <property type="entry name" value="Hypothetical protein (EF3068)"/>
    <property type="match status" value="1"/>
</dbReference>
<dbReference type="Gene3D" id="1.25.40.290">
    <property type="entry name" value="ARM repeat domains"/>
    <property type="match status" value="1"/>
</dbReference>
<reference evidence="3" key="1">
    <citation type="submission" date="2011-02" db="EMBL/GenBank/DDBJ databases">
        <title>The Genome Sequence of Capsaspora owczarzaki ATCC 30864.</title>
        <authorList>
            <person name="Russ C."/>
            <person name="Cuomo C."/>
            <person name="Burger G."/>
            <person name="Gray M.W."/>
            <person name="Holland P.W.H."/>
            <person name="King N."/>
            <person name="Lang F.B.F."/>
            <person name="Roger A.J."/>
            <person name="Ruiz-Trillo I."/>
            <person name="Young S.K."/>
            <person name="Zeng Q."/>
            <person name="Gargeya S."/>
            <person name="Alvarado L."/>
            <person name="Berlin A."/>
            <person name="Chapman S.B."/>
            <person name="Chen Z."/>
            <person name="Freedman E."/>
            <person name="Gellesch M."/>
            <person name="Goldberg J."/>
            <person name="Griggs A."/>
            <person name="Gujja S."/>
            <person name="Heilman E."/>
            <person name="Heiman D."/>
            <person name="Howarth C."/>
            <person name="Mehta T."/>
            <person name="Neiman D."/>
            <person name="Pearson M."/>
            <person name="Roberts A."/>
            <person name="Saif S."/>
            <person name="Shea T."/>
            <person name="Shenoy N."/>
            <person name="Sisk P."/>
            <person name="Stolte C."/>
            <person name="Sykes S."/>
            <person name="White J."/>
            <person name="Yandava C."/>
            <person name="Haas B."/>
            <person name="Nusbaum C."/>
            <person name="Birren B."/>
        </authorList>
    </citation>
    <scope>NUCLEOTIDE SEQUENCE</scope>
    <source>
        <strain evidence="3">ATCC 30864</strain>
    </source>
</reference>
<proteinExistence type="predicted"/>
<dbReference type="PANTHER" id="PTHR34070:SF1">
    <property type="entry name" value="DNA ALKYLATION REPAIR PROTEIN"/>
    <property type="match status" value="1"/>
</dbReference>
<dbReference type="InParanoid" id="A0A0D2UCP7"/>
<dbReference type="Proteomes" id="UP000008743">
    <property type="component" value="Unassembled WGS sequence"/>
</dbReference>
<dbReference type="PANTHER" id="PTHR34070">
    <property type="entry name" value="ARMADILLO-TYPE FOLD"/>
    <property type="match status" value="1"/>
</dbReference>
<feature type="region of interest" description="Disordered" evidence="1">
    <location>
        <begin position="1"/>
        <end position="136"/>
    </location>
</feature>
<dbReference type="Pfam" id="PF08713">
    <property type="entry name" value="DNA_alkylation"/>
    <property type="match status" value="1"/>
</dbReference>
<evidence type="ECO:0000313" key="2">
    <source>
        <dbReference type="EMBL" id="KJE92821.1"/>
    </source>
</evidence>
<gene>
    <name evidence="2" type="ORF">CAOG_003720</name>
</gene>
<feature type="compositionally biased region" description="Polar residues" evidence="1">
    <location>
        <begin position="71"/>
        <end position="83"/>
    </location>
</feature>
<dbReference type="PhylomeDB" id="A0A0D2UCP7"/>
<dbReference type="SUPFAM" id="SSF48371">
    <property type="entry name" value="ARM repeat"/>
    <property type="match status" value="2"/>
</dbReference>
<accession>A0A0D2UCP7</accession>
<feature type="compositionally biased region" description="Low complexity" evidence="1">
    <location>
        <begin position="18"/>
        <end position="48"/>
    </location>
</feature>
<dbReference type="AlphaFoldDB" id="A0A0D2UCP7"/>
<protein>
    <submittedName>
        <fullName evidence="2">DNA alkylation repair enzyme</fullName>
    </submittedName>
</protein>
<organism evidence="2 3">
    <name type="scientific">Capsaspora owczarzaki (strain ATCC 30864)</name>
    <dbReference type="NCBI Taxonomy" id="595528"/>
    <lineage>
        <taxon>Eukaryota</taxon>
        <taxon>Filasterea</taxon>
        <taxon>Capsaspora</taxon>
    </lineage>
</organism>
<feature type="compositionally biased region" description="Acidic residues" evidence="1">
    <location>
        <begin position="89"/>
        <end position="121"/>
    </location>
</feature>
<dbReference type="OrthoDB" id="429969at2759"/>
<dbReference type="eggNOG" id="ENOG502RZNW">
    <property type="taxonomic scope" value="Eukaryota"/>
</dbReference>
<dbReference type="InterPro" id="IPR014825">
    <property type="entry name" value="DNA_alkylation"/>
</dbReference>
<dbReference type="InterPro" id="IPR016024">
    <property type="entry name" value="ARM-type_fold"/>
</dbReference>
<sequence>MSALRHSPRRVPTLPIDSSSTDSTTTSATTTSSSTASKQTQQASLAATRASVKRTAAQALPAITRKAGRSTYRQASPGNGRNRQSSEKNDDDNHEDEEPEDDDNDDDDDDDDASEPSDDSADASTHSSAKKKPSSKMKLVSAAARLAKGGAASAAAAASSGKHTWPAFTTSFTHSSPSPLTTKLSYVDTASAINTPHYTHAAVLPTIPPQEQRFAQSVVDIVRAHYTRGANAAEAAHMRKYMRSLFHYFGLKSPQRTALSSAILTELAEKAIHPASFDASAATIRLLFAQPERECHYFAMNFLQHFVVQPHVKLLRSKKTSASANKDTKDPTPAVATTGLDILNFTKEIAQLHAWWDTIDGLSTTVVGEVVMANRDELEPVMRAWIADDCLWVRRMALLHQLQYKEKTNEDLLFTFVLARHDETDFFIQKAMGWALRQHARVRPSVVRAFVRNFRHVLPRLTQKEAMKHL</sequence>
<name>A0A0D2UCP7_CAPO3</name>
<evidence type="ECO:0000256" key="1">
    <source>
        <dbReference type="SAM" id="MobiDB-lite"/>
    </source>
</evidence>
<evidence type="ECO:0000313" key="3">
    <source>
        <dbReference type="Proteomes" id="UP000008743"/>
    </source>
</evidence>
<dbReference type="EMBL" id="KE346364">
    <property type="protein sequence ID" value="KJE92821.1"/>
    <property type="molecule type" value="Genomic_DNA"/>
</dbReference>